<keyword evidence="2" id="KW-1185">Reference proteome</keyword>
<protein>
    <submittedName>
        <fullName evidence="3">DHC_N1 domain-containing protein</fullName>
    </submittedName>
</protein>
<proteinExistence type="predicted"/>
<sequence length="70" mass="8244">QLIDIHMAIFQIDPLSNWTEQSDEFYRRMLERINIFATAMANMVKYSFIIEPGTITPHLSVKIPLENQYV</sequence>
<accession>A0A182EYJ7</accession>
<name>A0A182EYJ7_ONCOC</name>
<dbReference type="AlphaFoldDB" id="A0A182EYJ7"/>
<dbReference type="EMBL" id="UYRW01014283">
    <property type="protein sequence ID" value="VDN00687.1"/>
    <property type="molecule type" value="Genomic_DNA"/>
</dbReference>
<evidence type="ECO:0000313" key="3">
    <source>
        <dbReference type="WBParaSite" id="nOo.2.0.1.t13254-RA"/>
    </source>
</evidence>
<evidence type="ECO:0000313" key="2">
    <source>
        <dbReference type="Proteomes" id="UP000271087"/>
    </source>
</evidence>
<dbReference type="STRING" id="42157.A0A182EYJ7"/>
<reference evidence="1 2" key="2">
    <citation type="submission" date="2018-08" db="EMBL/GenBank/DDBJ databases">
        <authorList>
            <person name="Laetsch R D."/>
            <person name="Stevens L."/>
            <person name="Kumar S."/>
            <person name="Blaxter L. M."/>
        </authorList>
    </citation>
    <scope>NUCLEOTIDE SEQUENCE [LARGE SCALE GENOMIC DNA]</scope>
</reference>
<evidence type="ECO:0000313" key="1">
    <source>
        <dbReference type="EMBL" id="VDN00687.1"/>
    </source>
</evidence>
<dbReference type="OrthoDB" id="5834449at2759"/>
<dbReference type="Proteomes" id="UP000271087">
    <property type="component" value="Unassembled WGS sequence"/>
</dbReference>
<organism evidence="3">
    <name type="scientific">Onchocerca ochengi</name>
    <name type="common">Filarial nematode worm</name>
    <dbReference type="NCBI Taxonomy" id="42157"/>
    <lineage>
        <taxon>Eukaryota</taxon>
        <taxon>Metazoa</taxon>
        <taxon>Ecdysozoa</taxon>
        <taxon>Nematoda</taxon>
        <taxon>Chromadorea</taxon>
        <taxon>Rhabditida</taxon>
        <taxon>Spirurina</taxon>
        <taxon>Spiruromorpha</taxon>
        <taxon>Filarioidea</taxon>
        <taxon>Onchocercidae</taxon>
        <taxon>Onchocerca</taxon>
    </lineage>
</organism>
<gene>
    <name evidence="1" type="ORF">NOO_LOCUS13254</name>
</gene>
<reference evidence="3" key="1">
    <citation type="submission" date="2016-06" db="UniProtKB">
        <authorList>
            <consortium name="WormBaseParasite"/>
        </authorList>
    </citation>
    <scope>IDENTIFICATION</scope>
</reference>
<dbReference type="WBParaSite" id="nOo.2.0.1.t13254-RA">
    <property type="protein sequence ID" value="nOo.2.0.1.t13254-RA"/>
    <property type="gene ID" value="nOo.2.0.1.g13254"/>
</dbReference>